<keyword evidence="4" id="KW-1185">Reference proteome</keyword>
<protein>
    <recommendedName>
        <fullName evidence="1">Major sperm protein</fullName>
    </recommendedName>
</protein>
<keyword evidence="1" id="KW-0963">Cytoplasm</keyword>
<keyword evidence="1" id="KW-0206">Cytoskeleton</keyword>
<name>A0A0M3IZS9_ANISI</name>
<dbReference type="InterPro" id="IPR008962">
    <property type="entry name" value="PapD-like_sf"/>
</dbReference>
<evidence type="ECO:0000313" key="4">
    <source>
        <dbReference type="Proteomes" id="UP000267096"/>
    </source>
</evidence>
<gene>
    <name evidence="3" type="ORF">ASIM_LOCUS662</name>
</gene>
<reference evidence="3 4" key="2">
    <citation type="submission" date="2018-11" db="EMBL/GenBank/DDBJ databases">
        <authorList>
            <consortium name="Pathogen Informatics"/>
        </authorList>
    </citation>
    <scope>NUCLEOTIDE SEQUENCE [LARGE SCALE GENOMIC DNA]</scope>
</reference>
<dbReference type="OrthoDB" id="264603at2759"/>
<dbReference type="EMBL" id="UYRR01000503">
    <property type="protein sequence ID" value="VDK17952.1"/>
    <property type="molecule type" value="Genomic_DNA"/>
</dbReference>
<dbReference type="Pfam" id="PF00635">
    <property type="entry name" value="Motile_Sperm"/>
    <property type="match status" value="1"/>
</dbReference>
<dbReference type="PANTHER" id="PTHR21513">
    <property type="entry name" value="MAJOR SPERM PROTEIN"/>
    <property type="match status" value="1"/>
</dbReference>
<dbReference type="PROSITE" id="PS50202">
    <property type="entry name" value="MSP"/>
    <property type="match status" value="1"/>
</dbReference>
<dbReference type="Gene3D" id="2.60.40.10">
    <property type="entry name" value="Immunoglobulins"/>
    <property type="match status" value="1"/>
</dbReference>
<dbReference type="Proteomes" id="UP000267096">
    <property type="component" value="Unassembled WGS sequence"/>
</dbReference>
<feature type="domain" description="MSP" evidence="2">
    <location>
        <begin position="15"/>
        <end position="136"/>
    </location>
</feature>
<dbReference type="PANTHER" id="PTHR21513:SF27">
    <property type="entry name" value="MAJOR SPERM PROTEIN"/>
    <property type="match status" value="1"/>
</dbReference>
<evidence type="ECO:0000313" key="3">
    <source>
        <dbReference type="EMBL" id="VDK17952.1"/>
    </source>
</evidence>
<dbReference type="WBParaSite" id="ASIM_0000076201-mRNA-1">
    <property type="protein sequence ID" value="ASIM_0000076201-mRNA-1"/>
    <property type="gene ID" value="ASIM_0000076201"/>
</dbReference>
<dbReference type="InterPro" id="IPR013783">
    <property type="entry name" value="Ig-like_fold"/>
</dbReference>
<sequence length="147" mass="16893">MRKPTLTSVNERNFQLKVEPNKKKLFVELVFCGDVLGEITTGLKIRNHSESRQAFKVKCTRNDLFTIRPTIGILDYRETVYIKITYRCLNNQYPESNRHHFGIYHIPAPEGCTAAGAWAEHYGPPQGEFRLKVFILSPLIAATHHSH</sequence>
<evidence type="ECO:0000313" key="5">
    <source>
        <dbReference type="WBParaSite" id="ASIM_0000076201-mRNA-1"/>
    </source>
</evidence>
<evidence type="ECO:0000259" key="2">
    <source>
        <dbReference type="PROSITE" id="PS50202"/>
    </source>
</evidence>
<dbReference type="InterPro" id="IPR000535">
    <property type="entry name" value="MSP_dom"/>
</dbReference>
<comment type="function">
    <text evidence="1">Central component in molecular interactions underlying sperm crawling. Forms an extensive filament system that extends from sperm villipoda, along the leading edge of the pseudopod.</text>
</comment>
<accession>A0A0M3IZS9</accession>
<proteinExistence type="predicted"/>
<evidence type="ECO:0000256" key="1">
    <source>
        <dbReference type="RuleBase" id="RU003425"/>
    </source>
</evidence>
<organism evidence="5">
    <name type="scientific">Anisakis simplex</name>
    <name type="common">Herring worm</name>
    <dbReference type="NCBI Taxonomy" id="6269"/>
    <lineage>
        <taxon>Eukaryota</taxon>
        <taxon>Metazoa</taxon>
        <taxon>Ecdysozoa</taxon>
        <taxon>Nematoda</taxon>
        <taxon>Chromadorea</taxon>
        <taxon>Rhabditida</taxon>
        <taxon>Spirurina</taxon>
        <taxon>Ascaridomorpha</taxon>
        <taxon>Ascaridoidea</taxon>
        <taxon>Anisakidae</taxon>
        <taxon>Anisakis</taxon>
        <taxon>Anisakis simplex complex</taxon>
    </lineage>
</organism>
<reference evidence="5" key="1">
    <citation type="submission" date="2017-02" db="UniProtKB">
        <authorList>
            <consortium name="WormBaseParasite"/>
        </authorList>
    </citation>
    <scope>IDENTIFICATION</scope>
</reference>
<dbReference type="AlphaFoldDB" id="A0A0M3IZS9"/>
<dbReference type="SUPFAM" id="SSF49354">
    <property type="entry name" value="PapD-like"/>
    <property type="match status" value="1"/>
</dbReference>